<name>A0A1G8SHY9_9RHOB</name>
<organism evidence="1 2">
    <name type="scientific">Lutimaribacter saemankumensis</name>
    <dbReference type="NCBI Taxonomy" id="490829"/>
    <lineage>
        <taxon>Bacteria</taxon>
        <taxon>Pseudomonadati</taxon>
        <taxon>Pseudomonadota</taxon>
        <taxon>Alphaproteobacteria</taxon>
        <taxon>Rhodobacterales</taxon>
        <taxon>Roseobacteraceae</taxon>
        <taxon>Lutimaribacter</taxon>
    </lineage>
</organism>
<dbReference type="EMBL" id="FNEB01000012">
    <property type="protein sequence ID" value="SDJ28862.1"/>
    <property type="molecule type" value="Genomic_DNA"/>
</dbReference>
<dbReference type="InterPro" id="IPR049574">
    <property type="entry name" value="CrtA-like"/>
</dbReference>
<dbReference type="GO" id="GO:0004497">
    <property type="term" value="F:monooxygenase activity"/>
    <property type="evidence" value="ECO:0007669"/>
    <property type="project" value="UniProtKB-KW"/>
</dbReference>
<dbReference type="NCBIfam" id="NF045923">
    <property type="entry name" value="SpheroidMoxCrtARhod"/>
    <property type="match status" value="1"/>
</dbReference>
<dbReference type="OrthoDB" id="1122317at2"/>
<protein>
    <submittedName>
        <fullName evidence="1">Spheroidene monooxygenase</fullName>
    </submittedName>
</protein>
<reference evidence="1 2" key="1">
    <citation type="submission" date="2016-10" db="EMBL/GenBank/DDBJ databases">
        <authorList>
            <person name="de Groot N.N."/>
        </authorList>
    </citation>
    <scope>NUCLEOTIDE SEQUENCE [LARGE SCALE GENOMIC DNA]</scope>
    <source>
        <strain evidence="1 2">DSM 28010</strain>
    </source>
</reference>
<dbReference type="AlphaFoldDB" id="A0A1G8SHY9"/>
<dbReference type="CDD" id="cd21650">
    <property type="entry name" value="CrtA-like"/>
    <property type="match status" value="1"/>
</dbReference>
<gene>
    <name evidence="1" type="ORF">SAMN05421850_1122</name>
</gene>
<keyword evidence="1" id="KW-0560">Oxidoreductase</keyword>
<keyword evidence="2" id="KW-1185">Reference proteome</keyword>
<sequence>MQTVTLSLFRFDSIAARLWAFGMMGAGRFALRRVPGLQFWKLCGTGTGEGFTPHPNTHVYAILCAWPDAETARTRLETARIFRRYRARAVEDWTVFLTPTSVRGQWSGTIPFHAQSAPETGPLAAMTRASVRPSRALRFWARVPDISAVIGADPNVIFKIGIGEVPLLHQVTFSIWPDAQTMAAFARDRDGPHARAIRAVRDENWFQEELYARFRVTGERGTWGGASPLAPVKGHA</sequence>
<dbReference type="STRING" id="490829.SAMN05421850_1122"/>
<evidence type="ECO:0000313" key="2">
    <source>
        <dbReference type="Proteomes" id="UP000199340"/>
    </source>
</evidence>
<dbReference type="RefSeq" id="WP_090030315.1">
    <property type="nucleotide sequence ID" value="NZ_FNEB01000012.1"/>
</dbReference>
<proteinExistence type="predicted"/>
<keyword evidence="1" id="KW-0503">Monooxygenase</keyword>
<evidence type="ECO:0000313" key="1">
    <source>
        <dbReference type="EMBL" id="SDJ28862.1"/>
    </source>
</evidence>
<dbReference type="Proteomes" id="UP000199340">
    <property type="component" value="Unassembled WGS sequence"/>
</dbReference>
<accession>A0A1G8SHY9</accession>